<gene>
    <name evidence="1" type="ORF">GCM10009019_19780</name>
</gene>
<organism evidence="1 2">
    <name type="scientific">Salarchaeum japonicum</name>
    <dbReference type="NCBI Taxonomy" id="555573"/>
    <lineage>
        <taxon>Archaea</taxon>
        <taxon>Methanobacteriati</taxon>
        <taxon>Methanobacteriota</taxon>
        <taxon>Stenosarchaea group</taxon>
        <taxon>Halobacteria</taxon>
        <taxon>Halobacteriales</taxon>
        <taxon>Halobacteriaceae</taxon>
    </lineage>
</organism>
<accession>A0AAV3T279</accession>
<keyword evidence="2" id="KW-1185">Reference proteome</keyword>
<reference evidence="1 2" key="1">
    <citation type="journal article" date="2019" name="Int. J. Syst. Evol. Microbiol.">
        <title>The Global Catalogue of Microorganisms (GCM) 10K type strain sequencing project: providing services to taxonomists for standard genome sequencing and annotation.</title>
        <authorList>
            <consortium name="The Broad Institute Genomics Platform"/>
            <consortium name="The Broad Institute Genome Sequencing Center for Infectious Disease"/>
            <person name="Wu L."/>
            <person name="Ma J."/>
        </authorList>
    </citation>
    <scope>NUCLEOTIDE SEQUENCE [LARGE SCALE GENOMIC DNA]</scope>
    <source>
        <strain evidence="1 2">JCM 16327</strain>
    </source>
</reference>
<proteinExistence type="predicted"/>
<dbReference type="GeneID" id="68573340"/>
<dbReference type="Proteomes" id="UP001500194">
    <property type="component" value="Unassembled WGS sequence"/>
</dbReference>
<name>A0AAV3T279_9EURY</name>
<protein>
    <submittedName>
        <fullName evidence="1">Uncharacterized protein</fullName>
    </submittedName>
</protein>
<dbReference type="AlphaFoldDB" id="A0AAV3T279"/>
<sequence length="236" mass="24886">MTGTVSSLVSFSLDSETEELTVRDDLAGMSATLGVADPGALAPAPPESFVFPVDDAVAFTASELVIPSDVNARLRDTSGDYQGEFSTTPRDLPEGTHYLELGRIVKTYVALPRTSATAGYDAPHADGGSLHVSFPERTRVEVGARARHNRPHATVTVPDDPGALMTAVGALGASVKEWSAERSWPTLRGYPPAIELGDELSIPDGLSRPDTGVTITVPETYADIRASARRALGDTP</sequence>
<comment type="caution">
    <text evidence="1">The sequence shown here is derived from an EMBL/GenBank/DDBJ whole genome shotgun (WGS) entry which is preliminary data.</text>
</comment>
<evidence type="ECO:0000313" key="1">
    <source>
        <dbReference type="EMBL" id="GAA0655948.1"/>
    </source>
</evidence>
<dbReference type="RefSeq" id="WP_227260045.1">
    <property type="nucleotide sequence ID" value="NZ_BAAADU010000002.1"/>
</dbReference>
<evidence type="ECO:0000313" key="2">
    <source>
        <dbReference type="Proteomes" id="UP001500194"/>
    </source>
</evidence>
<dbReference type="EMBL" id="BAAADU010000002">
    <property type="protein sequence ID" value="GAA0655948.1"/>
    <property type="molecule type" value="Genomic_DNA"/>
</dbReference>